<feature type="transmembrane region" description="Helical" evidence="1">
    <location>
        <begin position="202"/>
        <end position="220"/>
    </location>
</feature>
<dbReference type="EMBL" id="BAABGL010000006">
    <property type="protein sequence ID" value="GAA4387960.1"/>
    <property type="molecule type" value="Genomic_DNA"/>
</dbReference>
<feature type="transmembrane region" description="Helical" evidence="1">
    <location>
        <begin position="86"/>
        <end position="103"/>
    </location>
</feature>
<name>A0ABP8JAV6_9MICO</name>
<dbReference type="Proteomes" id="UP001500642">
    <property type="component" value="Unassembled WGS sequence"/>
</dbReference>
<proteinExistence type="predicted"/>
<keyword evidence="1" id="KW-1133">Transmembrane helix</keyword>
<dbReference type="RefSeq" id="WP_247618690.1">
    <property type="nucleotide sequence ID" value="NZ_BAABGL010000006.1"/>
</dbReference>
<evidence type="ECO:0000313" key="3">
    <source>
        <dbReference type="Proteomes" id="UP001500642"/>
    </source>
</evidence>
<feature type="transmembrane region" description="Helical" evidence="1">
    <location>
        <begin position="134"/>
        <end position="156"/>
    </location>
</feature>
<evidence type="ECO:0000313" key="2">
    <source>
        <dbReference type="EMBL" id="GAA4387960.1"/>
    </source>
</evidence>
<keyword evidence="1" id="KW-0472">Membrane</keyword>
<keyword evidence="3" id="KW-1185">Reference proteome</keyword>
<feature type="transmembrane region" description="Helical" evidence="1">
    <location>
        <begin position="47"/>
        <end position="74"/>
    </location>
</feature>
<feature type="transmembrane region" description="Helical" evidence="1">
    <location>
        <begin position="177"/>
        <end position="196"/>
    </location>
</feature>
<evidence type="ECO:0000256" key="1">
    <source>
        <dbReference type="SAM" id="Phobius"/>
    </source>
</evidence>
<sequence length="308" mass="34140">MTDESRERPEHPRADLTRVEAALDAWAHRHLSAESGARGARRAGVEFLVFILKQAWACVFGALMLAALVATALWYPDGAALSRNDALVLIAVAIQVLMVALRLESGRELWVIVLFHLVGTVMELFKTAAGSWEYGGAGVLAIGAVPLYTGFMYAAVGSYMVRVFKLFDLRFVRYPPLWLTAVIGAAIYANFFTHHFLPDARWVLLVAVVLVWGRCIMLFRNHRERPARSLPILLPFLGVAFFIWIAENIGTAAGAWIYPHQAGGWEMVSLSKMVSWFLLMIISVVLVTLVYRPRPPGEPAPTGAAEQH</sequence>
<gene>
    <name evidence="2" type="ORF">GCM10023167_12270</name>
</gene>
<comment type="caution">
    <text evidence="2">The sequence shown here is derived from an EMBL/GenBank/DDBJ whole genome shotgun (WGS) entry which is preliminary data.</text>
</comment>
<feature type="transmembrane region" description="Helical" evidence="1">
    <location>
        <begin position="273"/>
        <end position="291"/>
    </location>
</feature>
<organism evidence="2 3">
    <name type="scientific">Brevibacterium pityocampae</name>
    <dbReference type="NCBI Taxonomy" id="506594"/>
    <lineage>
        <taxon>Bacteria</taxon>
        <taxon>Bacillati</taxon>
        <taxon>Actinomycetota</taxon>
        <taxon>Actinomycetes</taxon>
        <taxon>Micrococcales</taxon>
        <taxon>Brevibacteriaceae</taxon>
        <taxon>Brevibacterium</taxon>
    </lineage>
</organism>
<feature type="transmembrane region" description="Helical" evidence="1">
    <location>
        <begin position="110"/>
        <end position="128"/>
    </location>
</feature>
<reference evidence="3" key="1">
    <citation type="journal article" date="2019" name="Int. J. Syst. Evol. Microbiol.">
        <title>The Global Catalogue of Microorganisms (GCM) 10K type strain sequencing project: providing services to taxonomists for standard genome sequencing and annotation.</title>
        <authorList>
            <consortium name="The Broad Institute Genomics Platform"/>
            <consortium name="The Broad Institute Genome Sequencing Center for Infectious Disease"/>
            <person name="Wu L."/>
            <person name="Ma J."/>
        </authorList>
    </citation>
    <scope>NUCLEOTIDE SEQUENCE [LARGE SCALE GENOMIC DNA]</scope>
    <source>
        <strain evidence="3">JCM 17808</strain>
    </source>
</reference>
<dbReference type="PIRSF" id="PIRSF009141">
    <property type="entry name" value="UCP009141"/>
    <property type="match status" value="1"/>
</dbReference>
<protein>
    <submittedName>
        <fullName evidence="2">DUF817 domain-containing protein</fullName>
    </submittedName>
</protein>
<feature type="transmembrane region" description="Helical" evidence="1">
    <location>
        <begin position="232"/>
        <end position="258"/>
    </location>
</feature>
<dbReference type="Pfam" id="PF05675">
    <property type="entry name" value="DUF817"/>
    <property type="match status" value="1"/>
</dbReference>
<accession>A0ABP8JAV6</accession>
<dbReference type="InterPro" id="IPR008535">
    <property type="entry name" value="DUF817"/>
</dbReference>
<keyword evidence="1" id="KW-0812">Transmembrane</keyword>